<evidence type="ECO:0000256" key="4">
    <source>
        <dbReference type="ARBA" id="ARBA00022729"/>
    </source>
</evidence>
<dbReference type="Proteomes" id="UP000016412">
    <property type="component" value="Unassembled WGS sequence"/>
</dbReference>
<dbReference type="RefSeq" id="WP_021329454.1">
    <property type="nucleotide sequence ID" value="NZ_AUZJ01000009.1"/>
</dbReference>
<keyword evidence="7" id="KW-0449">Lipoprotein</keyword>
<feature type="chain" id="PRO_5004631183" evidence="8">
    <location>
        <begin position="21"/>
        <end position="439"/>
    </location>
</feature>
<dbReference type="GO" id="GO:0042597">
    <property type="term" value="C:periplasmic space"/>
    <property type="evidence" value="ECO:0007669"/>
    <property type="project" value="UniProtKB-SubCell"/>
</dbReference>
<evidence type="ECO:0000313" key="11">
    <source>
        <dbReference type="Proteomes" id="UP000016412"/>
    </source>
</evidence>
<protein>
    <submittedName>
        <fullName evidence="9">ABC transporter, solute-binding protein</fullName>
    </submittedName>
</protein>
<evidence type="ECO:0000313" key="9">
    <source>
        <dbReference type="EMBL" id="ERF61577.1"/>
    </source>
</evidence>
<reference evidence="11 12" key="1">
    <citation type="submission" date="2013-08" db="EMBL/GenBank/DDBJ databases">
        <authorList>
            <person name="Durkin A.S."/>
            <person name="Haft D.R."/>
            <person name="McCorrison J."/>
            <person name="Torralba M."/>
            <person name="Gillis M."/>
            <person name="Haft D.H."/>
            <person name="Methe B."/>
            <person name="Sutton G."/>
            <person name="Nelson K.E."/>
        </authorList>
    </citation>
    <scope>NUCLEOTIDE SEQUENCE [LARGE SCALE GENOMIC DNA]</scope>
    <source>
        <strain evidence="10 12">ATCC 35536</strain>
        <strain evidence="9 11">VPI DR56BR1116</strain>
    </source>
</reference>
<evidence type="ECO:0000256" key="3">
    <source>
        <dbReference type="ARBA" id="ARBA00022475"/>
    </source>
</evidence>
<keyword evidence="12" id="KW-1185">Reference proteome</keyword>
<dbReference type="Pfam" id="PF01547">
    <property type="entry name" value="SBP_bac_1"/>
    <property type="match status" value="1"/>
</dbReference>
<dbReference type="STRING" id="1125725.HMPREF1325_2365"/>
<dbReference type="InterPro" id="IPR050490">
    <property type="entry name" value="Bact_solute-bd_prot1"/>
</dbReference>
<proteinExistence type="inferred from homology"/>
<gene>
    <name evidence="10" type="ORF">HMPREF0860_0118</name>
    <name evidence="9" type="ORF">HMPREF1325_2365</name>
</gene>
<dbReference type="EMBL" id="AUZJ01000009">
    <property type="protein sequence ID" value="ERF61577.1"/>
    <property type="molecule type" value="Genomic_DNA"/>
</dbReference>
<keyword evidence="6" id="KW-0564">Palmitate</keyword>
<comment type="subcellular location">
    <subcellularLocation>
        <location evidence="1">Periplasm</location>
    </subcellularLocation>
</comment>
<dbReference type="eggNOG" id="COG1653">
    <property type="taxonomic scope" value="Bacteria"/>
</dbReference>
<dbReference type="PANTHER" id="PTHR43649:SF33">
    <property type="entry name" value="POLYGALACTURONAN_RHAMNOGALACTURONAN-BINDING PROTEIN YTCQ"/>
    <property type="match status" value="1"/>
</dbReference>
<evidence type="ECO:0000313" key="12">
    <source>
        <dbReference type="Proteomes" id="UP000016646"/>
    </source>
</evidence>
<dbReference type="EMBL" id="AVQI01000050">
    <property type="protein sequence ID" value="ERK02634.1"/>
    <property type="molecule type" value="Genomic_DNA"/>
</dbReference>
<dbReference type="Proteomes" id="UP000016646">
    <property type="component" value="Unassembled WGS sequence"/>
</dbReference>
<organism evidence="9 11">
    <name type="scientific">Treponema socranskii subsp. socranskii VPI DR56BR1116 = ATCC 35536</name>
    <dbReference type="NCBI Taxonomy" id="1125725"/>
    <lineage>
        <taxon>Bacteria</taxon>
        <taxon>Pseudomonadati</taxon>
        <taxon>Spirochaetota</taxon>
        <taxon>Spirochaetia</taxon>
        <taxon>Spirochaetales</taxon>
        <taxon>Treponemataceae</taxon>
        <taxon>Treponema</taxon>
    </lineage>
</organism>
<keyword evidence="5" id="KW-0472">Membrane</keyword>
<dbReference type="SUPFAM" id="SSF53850">
    <property type="entry name" value="Periplasmic binding protein-like II"/>
    <property type="match status" value="1"/>
</dbReference>
<comment type="similarity">
    <text evidence="2">Belongs to the bacterial solute-binding protein 1 family.</text>
</comment>
<sequence length="439" mass="48741">MKRIVSILCMSVLLSAAVCALGGNDTGEKINLVWYQWFDAETQKNELTPIVQEFEKVNPNVHIELAAISSETYWDRLALDIASGVEGDIVTLDTGAGLYGYYSQREGGAFLPLDSYIKGKVLADGTDLEKDVYLINSVKIDGKVVGLPYIMFSAPMTAYSKSKLAAAGIKPEALASWDSYYDAAKKLTIDANKDGTPDVYGWGHPTFVETLSRWWHMHWLWTAGGGIFPKEAGPYTPDRLIFNSPENSKAVEFMKKMYRDTAPQGTKTVTDIHAMFCNGSVATCQAAVWTIANFKSMMSDSRFADDLGFVPFPAYGAGKPPVLVSWGNPVAISTKCKHPAEAFEFIAFLHGKYAQKLAMRRAAPTNKLVYDDYAKIQPKQAEFIRQCQKFEMRNVPDIKQWNQFDHIIQEAISSALLGTRSVKDALDWGQSEMAKALKN</sequence>
<name>U2MTR7_TRESO</name>
<feature type="signal peptide" evidence="8">
    <location>
        <begin position="1"/>
        <end position="20"/>
    </location>
</feature>
<keyword evidence="3" id="KW-1003">Cell membrane</keyword>
<dbReference type="CDD" id="cd13585">
    <property type="entry name" value="PBP2_TMBP_like"/>
    <property type="match status" value="1"/>
</dbReference>
<keyword evidence="4 8" id="KW-0732">Signal</keyword>
<evidence type="ECO:0000256" key="1">
    <source>
        <dbReference type="ARBA" id="ARBA00004418"/>
    </source>
</evidence>
<accession>U2MTR7</accession>
<dbReference type="AlphaFoldDB" id="U2MTR7"/>
<dbReference type="PATRIC" id="fig|1125725.3.peg.433"/>
<evidence type="ECO:0000256" key="5">
    <source>
        <dbReference type="ARBA" id="ARBA00023136"/>
    </source>
</evidence>
<evidence type="ECO:0000256" key="6">
    <source>
        <dbReference type="ARBA" id="ARBA00023139"/>
    </source>
</evidence>
<dbReference type="Gene3D" id="3.40.190.10">
    <property type="entry name" value="Periplasmic binding protein-like II"/>
    <property type="match status" value="1"/>
</dbReference>
<dbReference type="OrthoDB" id="9782846at2"/>
<dbReference type="PANTHER" id="PTHR43649">
    <property type="entry name" value="ARABINOSE-BINDING PROTEIN-RELATED"/>
    <property type="match status" value="1"/>
</dbReference>
<evidence type="ECO:0000256" key="8">
    <source>
        <dbReference type="SAM" id="SignalP"/>
    </source>
</evidence>
<evidence type="ECO:0000256" key="7">
    <source>
        <dbReference type="ARBA" id="ARBA00023288"/>
    </source>
</evidence>
<evidence type="ECO:0000256" key="2">
    <source>
        <dbReference type="ARBA" id="ARBA00008520"/>
    </source>
</evidence>
<dbReference type="InterPro" id="IPR006059">
    <property type="entry name" value="SBP"/>
</dbReference>
<evidence type="ECO:0000313" key="10">
    <source>
        <dbReference type="EMBL" id="ERK02634.1"/>
    </source>
</evidence>
<comment type="caution">
    <text evidence="9">The sequence shown here is derived from an EMBL/GenBank/DDBJ whole genome shotgun (WGS) entry which is preliminary data.</text>
</comment>